<feature type="compositionally biased region" description="Gly residues" evidence="1">
    <location>
        <begin position="427"/>
        <end position="436"/>
    </location>
</feature>
<name>A0ABQ2KH27_9MICO</name>
<evidence type="ECO:0000313" key="3">
    <source>
        <dbReference type="EMBL" id="GGN79295.1"/>
    </source>
</evidence>
<dbReference type="EMBL" id="BMLM01000001">
    <property type="protein sequence ID" value="GGN79295.1"/>
    <property type="molecule type" value="Genomic_DNA"/>
</dbReference>
<feature type="transmembrane region" description="Helical" evidence="2">
    <location>
        <begin position="200"/>
        <end position="225"/>
    </location>
</feature>
<feature type="transmembrane region" description="Helical" evidence="2">
    <location>
        <begin position="152"/>
        <end position="170"/>
    </location>
</feature>
<proteinExistence type="predicted"/>
<keyword evidence="2" id="KW-0812">Transmembrane</keyword>
<evidence type="ECO:0000313" key="4">
    <source>
        <dbReference type="Proteomes" id="UP000626982"/>
    </source>
</evidence>
<feature type="transmembrane region" description="Helical" evidence="2">
    <location>
        <begin position="118"/>
        <end position="140"/>
    </location>
</feature>
<feature type="transmembrane region" description="Helical" evidence="2">
    <location>
        <begin position="7"/>
        <end position="36"/>
    </location>
</feature>
<evidence type="ECO:0008006" key="5">
    <source>
        <dbReference type="Google" id="ProtNLM"/>
    </source>
</evidence>
<feature type="transmembrane region" description="Helical" evidence="2">
    <location>
        <begin position="342"/>
        <end position="365"/>
    </location>
</feature>
<evidence type="ECO:0000256" key="2">
    <source>
        <dbReference type="SAM" id="Phobius"/>
    </source>
</evidence>
<feature type="compositionally biased region" description="Low complexity" evidence="1">
    <location>
        <begin position="536"/>
        <end position="551"/>
    </location>
</feature>
<feature type="compositionally biased region" description="Acidic residues" evidence="1">
    <location>
        <begin position="440"/>
        <end position="452"/>
    </location>
</feature>
<evidence type="ECO:0000256" key="1">
    <source>
        <dbReference type="SAM" id="MobiDB-lite"/>
    </source>
</evidence>
<feature type="region of interest" description="Disordered" evidence="1">
    <location>
        <begin position="426"/>
        <end position="564"/>
    </location>
</feature>
<feature type="transmembrane region" description="Helical" evidence="2">
    <location>
        <begin position="86"/>
        <end position="106"/>
    </location>
</feature>
<feature type="compositionally biased region" description="Basic and acidic residues" evidence="1">
    <location>
        <begin position="552"/>
        <end position="564"/>
    </location>
</feature>
<sequence length="564" mass="56293">MPVVRRVWAGIGQAIESAAIAAIGLVVVALVLLAVWGVDQGFEGDPLLQWRVAVDAWMLGHGVDVGVTLATDAVVAVGIEEASRSFVLGIGAWGIGLVTLWLHWRAGRRLAELPAVDAGIATAAGAIATGLVGLAAGASAQHATAAPDLGQAFALPALVALAGMAGAVLARRGHEWVVASGRALTVDEPWVRAARAALRAGLASTIGVLGVGALLLGAGLLLRFTDAILLLESLEPTGLGVVVLFLVQLALAPTAVVWASSWAIGPGFELGTGSSVSPLGTELGPVPSLPLLAAIDPSAQPWMLAVVALPVLAGVAAGVLARQTVLAGTRERPAHWWELAAAAAGGALVAGMLLGVLAALSAGAIGPGRLADAGPDAVLVAAWGALEVGVGLAVGLFAGARVGGPIAVGEALPLATEGSATSVRGVLGLGGAGRGRGTGDDPDPDDLDDEDSRPDAGDEHDGEERGRRTEGAEPAADDPDAQVTEAVEPVVVERAADARQTEAVGPVEPAAGERATDRGEVEAADDERDEPRPSDGGRAADTADDGLAADTAADREPGGDRAPR</sequence>
<reference evidence="4" key="1">
    <citation type="journal article" date="2019" name="Int. J. Syst. Evol. Microbiol.">
        <title>The Global Catalogue of Microorganisms (GCM) 10K type strain sequencing project: providing services to taxonomists for standard genome sequencing and annotation.</title>
        <authorList>
            <consortium name="The Broad Institute Genomics Platform"/>
            <consortium name="The Broad Institute Genome Sequencing Center for Infectious Disease"/>
            <person name="Wu L."/>
            <person name="Ma J."/>
        </authorList>
    </citation>
    <scope>NUCLEOTIDE SEQUENCE [LARGE SCALE GENOMIC DNA]</scope>
    <source>
        <strain evidence="4">CGMCC 1.6960</strain>
    </source>
</reference>
<keyword evidence="2" id="KW-1133">Transmembrane helix</keyword>
<keyword evidence="4" id="KW-1185">Reference proteome</keyword>
<feature type="transmembrane region" description="Helical" evidence="2">
    <location>
        <begin position="56"/>
        <end position="79"/>
    </location>
</feature>
<feature type="compositionally biased region" description="Low complexity" evidence="1">
    <location>
        <begin position="481"/>
        <end position="493"/>
    </location>
</feature>
<protein>
    <recommendedName>
        <fullName evidence="5">Integral membrane protein</fullName>
    </recommendedName>
</protein>
<gene>
    <name evidence="3" type="ORF">GCM10010968_06110</name>
</gene>
<feature type="compositionally biased region" description="Basic and acidic residues" evidence="1">
    <location>
        <begin position="453"/>
        <end position="471"/>
    </location>
</feature>
<organism evidence="3 4">
    <name type="scientific">Agrococcus terreus</name>
    <dbReference type="NCBI Taxonomy" id="574649"/>
    <lineage>
        <taxon>Bacteria</taxon>
        <taxon>Bacillati</taxon>
        <taxon>Actinomycetota</taxon>
        <taxon>Actinomycetes</taxon>
        <taxon>Micrococcales</taxon>
        <taxon>Microbacteriaceae</taxon>
        <taxon>Agrococcus</taxon>
    </lineage>
</organism>
<dbReference type="Pfam" id="PF19877">
    <property type="entry name" value="DUF6350"/>
    <property type="match status" value="1"/>
</dbReference>
<dbReference type="InterPro" id="IPR045931">
    <property type="entry name" value="DUF6350"/>
</dbReference>
<comment type="caution">
    <text evidence="3">The sequence shown here is derived from an EMBL/GenBank/DDBJ whole genome shotgun (WGS) entry which is preliminary data.</text>
</comment>
<feature type="transmembrane region" description="Helical" evidence="2">
    <location>
        <begin position="302"/>
        <end position="321"/>
    </location>
</feature>
<keyword evidence="2" id="KW-0472">Membrane</keyword>
<feature type="transmembrane region" description="Helical" evidence="2">
    <location>
        <begin position="237"/>
        <end position="259"/>
    </location>
</feature>
<accession>A0ABQ2KH27</accession>
<feature type="transmembrane region" description="Helical" evidence="2">
    <location>
        <begin position="377"/>
        <end position="398"/>
    </location>
</feature>
<dbReference type="Proteomes" id="UP000626982">
    <property type="component" value="Unassembled WGS sequence"/>
</dbReference>